<evidence type="ECO:0000313" key="2">
    <source>
        <dbReference type="EMBL" id="CAB1435073.1"/>
    </source>
</evidence>
<feature type="region of interest" description="Disordered" evidence="1">
    <location>
        <begin position="75"/>
        <end position="94"/>
    </location>
</feature>
<feature type="compositionally biased region" description="Polar residues" evidence="1">
    <location>
        <begin position="1"/>
        <end position="20"/>
    </location>
</feature>
<keyword evidence="3" id="KW-1185">Reference proteome</keyword>
<feature type="region of interest" description="Disordered" evidence="1">
    <location>
        <begin position="1"/>
        <end position="24"/>
    </location>
</feature>
<dbReference type="EMBL" id="CADEAL010001730">
    <property type="protein sequence ID" value="CAB1435073.1"/>
    <property type="molecule type" value="Genomic_DNA"/>
</dbReference>
<evidence type="ECO:0000256" key="1">
    <source>
        <dbReference type="SAM" id="MobiDB-lite"/>
    </source>
</evidence>
<reference evidence="2" key="1">
    <citation type="submission" date="2020-03" db="EMBL/GenBank/DDBJ databases">
        <authorList>
            <person name="Weist P."/>
        </authorList>
    </citation>
    <scope>NUCLEOTIDE SEQUENCE</scope>
</reference>
<organism evidence="2 3">
    <name type="scientific">Pleuronectes platessa</name>
    <name type="common">European plaice</name>
    <dbReference type="NCBI Taxonomy" id="8262"/>
    <lineage>
        <taxon>Eukaryota</taxon>
        <taxon>Metazoa</taxon>
        <taxon>Chordata</taxon>
        <taxon>Craniata</taxon>
        <taxon>Vertebrata</taxon>
        <taxon>Euteleostomi</taxon>
        <taxon>Actinopterygii</taxon>
        <taxon>Neopterygii</taxon>
        <taxon>Teleostei</taxon>
        <taxon>Neoteleostei</taxon>
        <taxon>Acanthomorphata</taxon>
        <taxon>Carangaria</taxon>
        <taxon>Pleuronectiformes</taxon>
        <taxon>Pleuronectoidei</taxon>
        <taxon>Pleuronectidae</taxon>
        <taxon>Pleuronectes</taxon>
    </lineage>
</organism>
<feature type="compositionally biased region" description="Polar residues" evidence="1">
    <location>
        <begin position="83"/>
        <end position="94"/>
    </location>
</feature>
<sequence>MTKVNSHTRQVPHRSNSSLDKSWRNPKSVAWKNDSEASPWPCVYGAQELFWGPNHWGAKEAVVWTHIRPSSFSLKGKNAGKIDTNSTRNQKFRTSPSTFGDWAFDPFRRS</sequence>
<dbReference type="AlphaFoldDB" id="A0A9N7URN4"/>
<name>A0A9N7URN4_PLEPL</name>
<dbReference type="Proteomes" id="UP001153269">
    <property type="component" value="Unassembled WGS sequence"/>
</dbReference>
<accession>A0A9N7URN4</accession>
<comment type="caution">
    <text evidence="2">The sequence shown here is derived from an EMBL/GenBank/DDBJ whole genome shotgun (WGS) entry which is preliminary data.</text>
</comment>
<evidence type="ECO:0000313" key="3">
    <source>
        <dbReference type="Proteomes" id="UP001153269"/>
    </source>
</evidence>
<protein>
    <submittedName>
        <fullName evidence="2">Uncharacterized protein</fullName>
    </submittedName>
</protein>
<gene>
    <name evidence="2" type="ORF">PLEPLA_LOCUS23168</name>
</gene>
<proteinExistence type="predicted"/>